<name>A0ABY5YQN9_9MICC</name>
<evidence type="ECO:0000256" key="2">
    <source>
        <dbReference type="ARBA" id="ARBA00022723"/>
    </source>
</evidence>
<dbReference type="Proteomes" id="UP001059859">
    <property type="component" value="Chromosome"/>
</dbReference>
<dbReference type="RefSeq" id="WP_260652624.1">
    <property type="nucleotide sequence ID" value="NZ_CP104275.1"/>
</dbReference>
<dbReference type="Pfam" id="PF01979">
    <property type="entry name" value="Amidohydro_1"/>
    <property type="match status" value="1"/>
</dbReference>
<reference evidence="7" key="1">
    <citation type="submission" date="2022-09" db="EMBL/GenBank/DDBJ databases">
        <title>Novel species in genus Arthrobacter.</title>
        <authorList>
            <person name="Liu Y."/>
        </authorList>
    </citation>
    <scope>NUCLEOTIDE SEQUENCE</scope>
    <source>
        <strain evidence="7">Zg-Y815</strain>
    </source>
</reference>
<dbReference type="InterPro" id="IPR032466">
    <property type="entry name" value="Metal_Hydrolase"/>
</dbReference>
<keyword evidence="8" id="KW-1185">Reference proteome</keyword>
<feature type="domain" description="Amidohydrolase-related" evidence="6">
    <location>
        <begin position="63"/>
        <end position="403"/>
    </location>
</feature>
<dbReference type="SUPFAM" id="SSF51338">
    <property type="entry name" value="Composite domain of metallo-dependent hydrolases"/>
    <property type="match status" value="1"/>
</dbReference>
<accession>A0ABY5YQN9</accession>
<dbReference type="PIRSF" id="PIRSF038994">
    <property type="entry name" value="NagA"/>
    <property type="match status" value="1"/>
</dbReference>
<keyword evidence="2" id="KW-0479">Metal-binding</keyword>
<keyword evidence="4 5" id="KW-0119">Carbohydrate metabolism</keyword>
<dbReference type="EMBL" id="CP104275">
    <property type="protein sequence ID" value="UWX97416.1"/>
    <property type="molecule type" value="Genomic_DNA"/>
</dbReference>
<dbReference type="InterPro" id="IPR003764">
    <property type="entry name" value="GlcNAc_6-P_deAcase"/>
</dbReference>
<evidence type="ECO:0000313" key="7">
    <source>
        <dbReference type="EMBL" id="UWX97416.1"/>
    </source>
</evidence>
<evidence type="ECO:0000256" key="4">
    <source>
        <dbReference type="ARBA" id="ARBA00023277"/>
    </source>
</evidence>
<sequence>MTTYAPAPGTPRTVLRGRAVLGTETLADATVAVEGTVLAYAGPGTGFQPRPGDRFIDLAAGEVLVPGLIDLHCHGAHGVDFSSTEAEDVRAGITALYAGGTTTLLASLVTAAPDALLRQLGVLAGLAEEGLLAGLHLEGPFLAAARCGAQDPQSLQDPDVVLAGRFISAARGHLRTMTYAPELAGADQLVDLLAGHGVIPSLGHTACSPIQAEQSLARSRRMLAGAAASAARPTVTHMFNAMDPLHHRAPGALASCLRAAKAGAAVVELIADSVHLDPVLVATMFELLGAENIALVTDSMAAAGLQDGQYRLGPAAVTVRQGTARVTATGAIAGGTASMLELVRNSVRAGVDLQDAVTAAALVPARVLGIEQQVGQLVQGAAADLLVLGADLELHRVMRRGQWLSPAET</sequence>
<dbReference type="InterPro" id="IPR006680">
    <property type="entry name" value="Amidohydro-rel"/>
</dbReference>
<dbReference type="InterPro" id="IPR011059">
    <property type="entry name" value="Metal-dep_hydrolase_composite"/>
</dbReference>
<dbReference type="SUPFAM" id="SSF51556">
    <property type="entry name" value="Metallo-dependent hydrolases"/>
    <property type="match status" value="1"/>
</dbReference>
<evidence type="ECO:0000313" key="8">
    <source>
        <dbReference type="Proteomes" id="UP001059859"/>
    </source>
</evidence>
<keyword evidence="3 5" id="KW-0378">Hydrolase</keyword>
<proteinExistence type="inferred from homology"/>
<dbReference type="Gene3D" id="2.30.40.10">
    <property type="entry name" value="Urease, subunit C, domain 1"/>
    <property type="match status" value="1"/>
</dbReference>
<dbReference type="PANTHER" id="PTHR11113">
    <property type="entry name" value="N-ACETYLGLUCOSAMINE-6-PHOSPHATE DEACETYLASE"/>
    <property type="match status" value="1"/>
</dbReference>
<evidence type="ECO:0000256" key="1">
    <source>
        <dbReference type="ARBA" id="ARBA00010716"/>
    </source>
</evidence>
<dbReference type="Gene3D" id="3.20.20.140">
    <property type="entry name" value="Metal-dependent hydrolases"/>
    <property type="match status" value="1"/>
</dbReference>
<gene>
    <name evidence="7" type="ORF">N2K95_01595</name>
</gene>
<evidence type="ECO:0000256" key="5">
    <source>
        <dbReference type="PIRNR" id="PIRNR038994"/>
    </source>
</evidence>
<organism evidence="7 8">
    <name type="scientific">Arthrobacter zhaoxinii</name>
    <dbReference type="NCBI Taxonomy" id="2964616"/>
    <lineage>
        <taxon>Bacteria</taxon>
        <taxon>Bacillati</taxon>
        <taxon>Actinomycetota</taxon>
        <taxon>Actinomycetes</taxon>
        <taxon>Micrococcales</taxon>
        <taxon>Micrococcaceae</taxon>
        <taxon>Arthrobacter</taxon>
    </lineage>
</organism>
<evidence type="ECO:0000256" key="3">
    <source>
        <dbReference type="ARBA" id="ARBA00022801"/>
    </source>
</evidence>
<comment type="similarity">
    <text evidence="1 5">Belongs to the metallo-dependent hydrolases superfamily. NagA family.</text>
</comment>
<dbReference type="PANTHER" id="PTHR11113:SF14">
    <property type="entry name" value="N-ACETYLGLUCOSAMINE-6-PHOSPHATE DEACETYLASE"/>
    <property type="match status" value="1"/>
</dbReference>
<evidence type="ECO:0000259" key="6">
    <source>
        <dbReference type="Pfam" id="PF01979"/>
    </source>
</evidence>
<protein>
    <submittedName>
        <fullName evidence="7">Amidohydrolase family protein</fullName>
    </submittedName>
</protein>